<gene>
    <name evidence="1" type="ORF">H0A62_06940</name>
</gene>
<proteinExistence type="predicted"/>
<name>A0A853GT46_9BURK</name>
<evidence type="ECO:0000313" key="1">
    <source>
        <dbReference type="EMBL" id="NYT85337.1"/>
    </source>
</evidence>
<dbReference type="Proteomes" id="UP000554144">
    <property type="component" value="Unassembled WGS sequence"/>
</dbReference>
<dbReference type="GO" id="GO:0009279">
    <property type="term" value="C:cell outer membrane"/>
    <property type="evidence" value="ECO:0007669"/>
    <property type="project" value="TreeGrafter"/>
</dbReference>
<accession>A0A853GT46</accession>
<dbReference type="EMBL" id="JACCEV010000002">
    <property type="protein sequence ID" value="NYT85337.1"/>
    <property type="molecule type" value="Genomic_DNA"/>
</dbReference>
<dbReference type="PANTHER" id="PTHR30451">
    <property type="entry name" value="OUTER MEMBRANE USHER PROTEIN"/>
    <property type="match status" value="1"/>
</dbReference>
<dbReference type="RefSeq" id="WP_167667355.1">
    <property type="nucleotide sequence ID" value="NZ_JACCEV010000002.1"/>
</dbReference>
<organism evidence="1 2">
    <name type="scientific">Pollutimonas harenae</name>
    <dbReference type="NCBI Taxonomy" id="657015"/>
    <lineage>
        <taxon>Bacteria</taxon>
        <taxon>Pseudomonadati</taxon>
        <taxon>Pseudomonadota</taxon>
        <taxon>Betaproteobacteria</taxon>
        <taxon>Burkholderiales</taxon>
        <taxon>Alcaligenaceae</taxon>
        <taxon>Pollutimonas</taxon>
    </lineage>
</organism>
<reference evidence="1 2" key="1">
    <citation type="submission" date="2020-07" db="EMBL/GenBank/DDBJ databases">
        <title>Taxonomic revisions and descriptions of new bacterial species based on genomic comparisons in the high-G+C-content subgroup of the family Alcaligenaceae.</title>
        <authorList>
            <person name="Szabo A."/>
            <person name="Felfoldi T."/>
        </authorList>
    </citation>
    <scope>NUCLEOTIDE SEQUENCE [LARGE SCALE GENOMIC DNA]</scope>
    <source>
        <strain evidence="1 2">DSM 25667</strain>
    </source>
</reference>
<evidence type="ECO:0000313" key="2">
    <source>
        <dbReference type="Proteomes" id="UP000554144"/>
    </source>
</evidence>
<keyword evidence="2" id="KW-1185">Reference proteome</keyword>
<dbReference type="PANTHER" id="PTHR30451:SF5">
    <property type="entry name" value="SLR0019 PROTEIN"/>
    <property type="match status" value="1"/>
</dbReference>
<dbReference type="InterPro" id="IPR000015">
    <property type="entry name" value="Fimb_usher"/>
</dbReference>
<dbReference type="GO" id="GO:0009297">
    <property type="term" value="P:pilus assembly"/>
    <property type="evidence" value="ECO:0007669"/>
    <property type="project" value="InterPro"/>
</dbReference>
<comment type="caution">
    <text evidence="1">The sequence shown here is derived from an EMBL/GenBank/DDBJ whole genome shotgun (WGS) entry which is preliminary data.</text>
</comment>
<sequence>MQCAGLACLLIAPSAHADSSRLRELAPVRIFAAPQIDLAPPVSLPGVVVPQAMDNDETIFTDEADSIPDISYSFSWSAGDSEIWRNSDVSPSSPGLWGALSTPRGRQFTPSSIGGGTPWTLGTSNWSFQGDDGLDLALGSNDIVAPAWGSSARLGGISISQSSQVNAEDVENNWQYALSIGALDYSSGSEGDLELGPTAANSVFRYGVSPSFVLESQMQLAPNLVSSGLGGQYRTSLGNWSAGLARARVHDDQGWRYQAAYEVDVFEDLRLSWLGEYRDPGYADLSRYTADPSVGGQRQRWMATIPMGRWGNLSGRYENEQTSLGDSRRSFGFTQQFWYSPNLRIGLKAERELDGGDYDIGIRFSVPIY</sequence>
<protein>
    <submittedName>
        <fullName evidence="1">Uncharacterized protein</fullName>
    </submittedName>
</protein>
<dbReference type="GO" id="GO:0015473">
    <property type="term" value="F:fimbrial usher porin activity"/>
    <property type="evidence" value="ECO:0007669"/>
    <property type="project" value="InterPro"/>
</dbReference>
<dbReference type="AlphaFoldDB" id="A0A853GT46"/>